<name>A0A9P4YS39_9HYPO</name>
<gene>
    <name evidence="1" type="ORF">GMORB2_2707</name>
</gene>
<reference evidence="1" key="1">
    <citation type="submission" date="2020-03" db="EMBL/GenBank/DDBJ databases">
        <title>Site-based positive gene gene selection in Geosmithia morbida across the United States reveals a broad range of putative effectors and factors for local host and environmental adapation.</title>
        <authorList>
            <person name="Onufrak A."/>
            <person name="Murdoch R.W."/>
            <person name="Gazis R."/>
            <person name="Huff M."/>
            <person name="Staton M."/>
            <person name="Klingeman W."/>
            <person name="Hadziabdic D."/>
        </authorList>
    </citation>
    <scope>NUCLEOTIDE SEQUENCE</scope>
    <source>
        <strain evidence="1">1262</strain>
    </source>
</reference>
<dbReference type="GeneID" id="55968937"/>
<dbReference type="RefSeq" id="XP_035319355.1">
    <property type="nucleotide sequence ID" value="XM_035464685.1"/>
</dbReference>
<dbReference type="EMBL" id="JAANYQ010000015">
    <property type="protein sequence ID" value="KAF4120703.1"/>
    <property type="molecule type" value="Genomic_DNA"/>
</dbReference>
<evidence type="ECO:0000313" key="1">
    <source>
        <dbReference type="EMBL" id="KAF4120703.1"/>
    </source>
</evidence>
<dbReference type="Proteomes" id="UP000749293">
    <property type="component" value="Unassembled WGS sequence"/>
</dbReference>
<evidence type="ECO:0000313" key="2">
    <source>
        <dbReference type="Proteomes" id="UP000749293"/>
    </source>
</evidence>
<protein>
    <submittedName>
        <fullName evidence="1">Uncharacterized protein</fullName>
    </submittedName>
</protein>
<keyword evidence="2" id="KW-1185">Reference proteome</keyword>
<comment type="caution">
    <text evidence="1">The sequence shown here is derived from an EMBL/GenBank/DDBJ whole genome shotgun (WGS) entry which is preliminary data.</text>
</comment>
<dbReference type="AlphaFoldDB" id="A0A9P4YS39"/>
<proteinExistence type="predicted"/>
<sequence length="45" mass="4715">MITFLPAIPHNMAICSTPACPPQPPPQSLSPVLAQFSDALNGRSP</sequence>
<accession>A0A9P4YS39</accession>
<organism evidence="1 2">
    <name type="scientific">Geosmithia morbida</name>
    <dbReference type="NCBI Taxonomy" id="1094350"/>
    <lineage>
        <taxon>Eukaryota</taxon>
        <taxon>Fungi</taxon>
        <taxon>Dikarya</taxon>
        <taxon>Ascomycota</taxon>
        <taxon>Pezizomycotina</taxon>
        <taxon>Sordariomycetes</taxon>
        <taxon>Hypocreomycetidae</taxon>
        <taxon>Hypocreales</taxon>
        <taxon>Bionectriaceae</taxon>
        <taxon>Geosmithia</taxon>
    </lineage>
</organism>